<accession>A0A6J4U247</accession>
<dbReference type="AlphaFoldDB" id="A0A6J4U247"/>
<sequence length="210" mass="22966">MEGSERSRRLEGVYAAGDNRELAERYDRWASVYEEDMLSLGYATPAVAAGFVGRHVRPGGAVLDAGAGTGMFGGILRVLGYGDLVGIDISEQMLEKAREKGAYRELRRMVLGEPLGFAGGSFSAAVSVGVFTTNHAPPEALDELVRVVEPGGWVIFSVRDDVYRDGGFEEKQASLEREGRWRRVTMSEAFQPFPAGNTSHLNHLFVYNTT</sequence>
<dbReference type="SUPFAM" id="SSF53335">
    <property type="entry name" value="S-adenosyl-L-methionine-dependent methyltransferases"/>
    <property type="match status" value="1"/>
</dbReference>
<gene>
    <name evidence="2" type="ORF">AVDCRST_MAG05-5110</name>
</gene>
<reference evidence="2" key="1">
    <citation type="submission" date="2020-02" db="EMBL/GenBank/DDBJ databases">
        <authorList>
            <person name="Meier V. D."/>
        </authorList>
    </citation>
    <scope>NUCLEOTIDE SEQUENCE</scope>
    <source>
        <strain evidence="2">AVDCRST_MAG05</strain>
    </source>
</reference>
<dbReference type="InterPro" id="IPR013216">
    <property type="entry name" value="Methyltransf_11"/>
</dbReference>
<proteinExistence type="predicted"/>
<protein>
    <recommendedName>
        <fullName evidence="1">Methyltransferase type 11 domain-containing protein</fullName>
    </recommendedName>
</protein>
<dbReference type="CDD" id="cd02440">
    <property type="entry name" value="AdoMet_MTases"/>
    <property type="match status" value="1"/>
</dbReference>
<dbReference type="InterPro" id="IPR029063">
    <property type="entry name" value="SAM-dependent_MTases_sf"/>
</dbReference>
<dbReference type="EMBL" id="CADCVM010000544">
    <property type="protein sequence ID" value="CAA9538372.1"/>
    <property type="molecule type" value="Genomic_DNA"/>
</dbReference>
<evidence type="ECO:0000313" key="2">
    <source>
        <dbReference type="EMBL" id="CAA9538372.1"/>
    </source>
</evidence>
<organism evidence="2">
    <name type="scientific">uncultured Rubrobacteraceae bacterium</name>
    <dbReference type="NCBI Taxonomy" id="349277"/>
    <lineage>
        <taxon>Bacteria</taxon>
        <taxon>Bacillati</taxon>
        <taxon>Actinomycetota</taxon>
        <taxon>Rubrobacteria</taxon>
        <taxon>Rubrobacterales</taxon>
        <taxon>Rubrobacteraceae</taxon>
        <taxon>environmental samples</taxon>
    </lineage>
</organism>
<evidence type="ECO:0000259" key="1">
    <source>
        <dbReference type="Pfam" id="PF08241"/>
    </source>
</evidence>
<dbReference type="Gene3D" id="3.40.50.150">
    <property type="entry name" value="Vaccinia Virus protein VP39"/>
    <property type="match status" value="1"/>
</dbReference>
<dbReference type="Pfam" id="PF08241">
    <property type="entry name" value="Methyltransf_11"/>
    <property type="match status" value="1"/>
</dbReference>
<name>A0A6J4U247_9ACTN</name>
<dbReference type="InterPro" id="IPR050508">
    <property type="entry name" value="Methyltransf_Superfamily"/>
</dbReference>
<dbReference type="PANTHER" id="PTHR42912">
    <property type="entry name" value="METHYLTRANSFERASE"/>
    <property type="match status" value="1"/>
</dbReference>
<feature type="domain" description="Methyltransferase type 11" evidence="1">
    <location>
        <begin position="63"/>
        <end position="156"/>
    </location>
</feature>
<dbReference type="GO" id="GO:0008757">
    <property type="term" value="F:S-adenosylmethionine-dependent methyltransferase activity"/>
    <property type="evidence" value="ECO:0007669"/>
    <property type="project" value="InterPro"/>
</dbReference>